<evidence type="ECO:0000313" key="1">
    <source>
        <dbReference type="EMBL" id="MFD2589221.1"/>
    </source>
</evidence>
<dbReference type="RefSeq" id="WP_378257822.1">
    <property type="nucleotide sequence ID" value="NZ_JBHSJV010000001.1"/>
</dbReference>
<dbReference type="EMBL" id="JBHULX010000001">
    <property type="protein sequence ID" value="MFD2589221.1"/>
    <property type="molecule type" value="Genomic_DNA"/>
</dbReference>
<keyword evidence="2" id="KW-1185">Reference proteome</keyword>
<sequence>MKRLIISAFALSLLFTSYEKEANSLTPDAASENSEQNAVIKRKCHSAEILKKTIIPKP</sequence>
<proteinExistence type="predicted"/>
<reference evidence="2" key="1">
    <citation type="journal article" date="2019" name="Int. J. Syst. Evol. Microbiol.">
        <title>The Global Catalogue of Microorganisms (GCM) 10K type strain sequencing project: providing services to taxonomists for standard genome sequencing and annotation.</title>
        <authorList>
            <consortium name="The Broad Institute Genomics Platform"/>
            <consortium name="The Broad Institute Genome Sequencing Center for Infectious Disease"/>
            <person name="Wu L."/>
            <person name="Ma J."/>
        </authorList>
    </citation>
    <scope>NUCLEOTIDE SEQUENCE [LARGE SCALE GENOMIC DNA]</scope>
    <source>
        <strain evidence="2">KCTC 42423</strain>
    </source>
</reference>
<protein>
    <submittedName>
        <fullName evidence="1">Uncharacterized protein</fullName>
    </submittedName>
</protein>
<name>A0ABW5N2E1_9FLAO</name>
<gene>
    <name evidence="1" type="ORF">ACFSTE_00160</name>
</gene>
<comment type="caution">
    <text evidence="1">The sequence shown here is derived from an EMBL/GenBank/DDBJ whole genome shotgun (WGS) entry which is preliminary data.</text>
</comment>
<dbReference type="Proteomes" id="UP001597459">
    <property type="component" value="Unassembled WGS sequence"/>
</dbReference>
<accession>A0ABW5N2E1</accession>
<evidence type="ECO:0000313" key="2">
    <source>
        <dbReference type="Proteomes" id="UP001597459"/>
    </source>
</evidence>
<organism evidence="1 2">
    <name type="scientific">Aquimarina hainanensis</name>
    <dbReference type="NCBI Taxonomy" id="1578017"/>
    <lineage>
        <taxon>Bacteria</taxon>
        <taxon>Pseudomonadati</taxon>
        <taxon>Bacteroidota</taxon>
        <taxon>Flavobacteriia</taxon>
        <taxon>Flavobacteriales</taxon>
        <taxon>Flavobacteriaceae</taxon>
        <taxon>Aquimarina</taxon>
    </lineage>
</organism>